<evidence type="ECO:0000313" key="1">
    <source>
        <dbReference type="EMBL" id="VVC36978.1"/>
    </source>
</evidence>
<sequence length="201" mass="23440">MHSFSHRPIYVDLDPGAVVVERPTKVEECFSQALLLVYHYDVIIELAFGWQRFYISKWIKTRNELKANNINSEIEVYIIPVFDQEHFYNEVLKDVLYQKEWEYPGEIGFSHWRISGTRERDPRYQKLRVRGIRIRNTRRGQPARCAMGKSRPGGTASLITVNLDANNKSHRSVTEASCGPTTPRRVDNFTDMRSHLPKVCV</sequence>
<keyword evidence="2" id="KW-1185">Reference proteome</keyword>
<evidence type="ECO:0000313" key="2">
    <source>
        <dbReference type="Proteomes" id="UP000325440"/>
    </source>
</evidence>
<proteinExistence type="predicted"/>
<dbReference type="AlphaFoldDB" id="A0A5E4N0E1"/>
<protein>
    <submittedName>
        <fullName evidence="1">Uncharacterized protein</fullName>
    </submittedName>
</protein>
<gene>
    <name evidence="1" type="ORF">CINCED_3A011324</name>
</gene>
<organism evidence="1 2">
    <name type="scientific">Cinara cedri</name>
    <dbReference type="NCBI Taxonomy" id="506608"/>
    <lineage>
        <taxon>Eukaryota</taxon>
        <taxon>Metazoa</taxon>
        <taxon>Ecdysozoa</taxon>
        <taxon>Arthropoda</taxon>
        <taxon>Hexapoda</taxon>
        <taxon>Insecta</taxon>
        <taxon>Pterygota</taxon>
        <taxon>Neoptera</taxon>
        <taxon>Paraneoptera</taxon>
        <taxon>Hemiptera</taxon>
        <taxon>Sternorrhyncha</taxon>
        <taxon>Aphidomorpha</taxon>
        <taxon>Aphidoidea</taxon>
        <taxon>Aphididae</taxon>
        <taxon>Lachninae</taxon>
        <taxon>Cinara</taxon>
    </lineage>
</organism>
<name>A0A5E4N0E1_9HEMI</name>
<dbReference type="EMBL" id="CABPRJ010001440">
    <property type="protein sequence ID" value="VVC36978.1"/>
    <property type="molecule type" value="Genomic_DNA"/>
</dbReference>
<reference evidence="1 2" key="1">
    <citation type="submission" date="2019-08" db="EMBL/GenBank/DDBJ databases">
        <authorList>
            <person name="Alioto T."/>
            <person name="Alioto T."/>
            <person name="Gomez Garrido J."/>
        </authorList>
    </citation>
    <scope>NUCLEOTIDE SEQUENCE [LARGE SCALE GENOMIC DNA]</scope>
</reference>
<dbReference type="Proteomes" id="UP000325440">
    <property type="component" value="Unassembled WGS sequence"/>
</dbReference>
<accession>A0A5E4N0E1</accession>